<dbReference type="AlphaFoldDB" id="A0A0F9STT0"/>
<organism evidence="1">
    <name type="scientific">marine sediment metagenome</name>
    <dbReference type="NCBI Taxonomy" id="412755"/>
    <lineage>
        <taxon>unclassified sequences</taxon>
        <taxon>metagenomes</taxon>
        <taxon>ecological metagenomes</taxon>
    </lineage>
</organism>
<name>A0A0F9STT0_9ZZZZ</name>
<evidence type="ECO:0000313" key="1">
    <source>
        <dbReference type="EMBL" id="KKN72365.1"/>
    </source>
</evidence>
<protein>
    <submittedName>
        <fullName evidence="1">Uncharacterized protein</fullName>
    </submittedName>
</protein>
<sequence length="190" mass="22938">MSRRQDRYSFLRAHFFLPLEARELSKLPKSSPAWRLMVQDRDARRVRFERIAATKIARGRWRRSDVDRKWLKNIARLYSRRGWRVKFGAKGAQQKMPRFSPNPFSMYRSYERLAPGKDYISPWESRQLLKGKTLLDKGLIFVQKEEKAGRPVNKDMVRNWMKEKTQAIKRARGKRRVQLRLEYNRLEKLL</sequence>
<gene>
    <name evidence="1" type="ORF">LCGC14_0411920</name>
</gene>
<proteinExistence type="predicted"/>
<dbReference type="EMBL" id="LAZR01000364">
    <property type="protein sequence ID" value="KKN72365.1"/>
    <property type="molecule type" value="Genomic_DNA"/>
</dbReference>
<accession>A0A0F9STT0</accession>
<reference evidence="1" key="1">
    <citation type="journal article" date="2015" name="Nature">
        <title>Complex archaea that bridge the gap between prokaryotes and eukaryotes.</title>
        <authorList>
            <person name="Spang A."/>
            <person name="Saw J.H."/>
            <person name="Jorgensen S.L."/>
            <person name="Zaremba-Niedzwiedzka K."/>
            <person name="Martijn J."/>
            <person name="Lind A.E."/>
            <person name="van Eijk R."/>
            <person name="Schleper C."/>
            <person name="Guy L."/>
            <person name="Ettema T.J."/>
        </authorList>
    </citation>
    <scope>NUCLEOTIDE SEQUENCE</scope>
</reference>
<comment type="caution">
    <text evidence="1">The sequence shown here is derived from an EMBL/GenBank/DDBJ whole genome shotgun (WGS) entry which is preliminary data.</text>
</comment>